<evidence type="ECO:0000313" key="2">
    <source>
        <dbReference type="EMBL" id="GIJ04205.1"/>
    </source>
</evidence>
<reference evidence="2" key="1">
    <citation type="submission" date="2021-01" db="EMBL/GenBank/DDBJ databases">
        <title>Whole genome shotgun sequence of Spirilliplanes yamanashiensis NBRC 15828.</title>
        <authorList>
            <person name="Komaki H."/>
            <person name="Tamura T."/>
        </authorList>
    </citation>
    <scope>NUCLEOTIDE SEQUENCE</scope>
    <source>
        <strain evidence="2">NBRC 15828</strain>
    </source>
</reference>
<comment type="caution">
    <text evidence="2">The sequence shown here is derived from an EMBL/GenBank/DDBJ whole genome shotgun (WGS) entry which is preliminary data.</text>
</comment>
<dbReference type="AlphaFoldDB" id="A0A8J3YA08"/>
<organism evidence="2 3">
    <name type="scientific">Spirilliplanes yamanashiensis</name>
    <dbReference type="NCBI Taxonomy" id="42233"/>
    <lineage>
        <taxon>Bacteria</taxon>
        <taxon>Bacillati</taxon>
        <taxon>Actinomycetota</taxon>
        <taxon>Actinomycetes</taxon>
        <taxon>Micromonosporales</taxon>
        <taxon>Micromonosporaceae</taxon>
        <taxon>Spirilliplanes</taxon>
    </lineage>
</organism>
<evidence type="ECO:0000313" key="3">
    <source>
        <dbReference type="Proteomes" id="UP000652013"/>
    </source>
</evidence>
<sequence length="71" mass="7757">MDTVAAIAAERRRLAGLRLAATDVDWAPGKGDPVEGPARRPARADRPGGRETVKRAPRPEPRRPFRCCVPD</sequence>
<feature type="region of interest" description="Disordered" evidence="1">
    <location>
        <begin position="25"/>
        <end position="71"/>
    </location>
</feature>
<protein>
    <submittedName>
        <fullName evidence="2">Uncharacterized protein</fullName>
    </submittedName>
</protein>
<name>A0A8J3YA08_9ACTN</name>
<dbReference type="Proteomes" id="UP000652013">
    <property type="component" value="Unassembled WGS sequence"/>
</dbReference>
<proteinExistence type="predicted"/>
<evidence type="ECO:0000256" key="1">
    <source>
        <dbReference type="SAM" id="MobiDB-lite"/>
    </source>
</evidence>
<feature type="compositionally biased region" description="Basic and acidic residues" evidence="1">
    <location>
        <begin position="42"/>
        <end position="63"/>
    </location>
</feature>
<accession>A0A8J3YA08</accession>
<keyword evidence="3" id="KW-1185">Reference proteome</keyword>
<gene>
    <name evidence="2" type="ORF">Sya03_35570</name>
</gene>
<dbReference type="EMBL" id="BOOY01000026">
    <property type="protein sequence ID" value="GIJ04205.1"/>
    <property type="molecule type" value="Genomic_DNA"/>
</dbReference>